<feature type="region of interest" description="Disordered" evidence="13">
    <location>
        <begin position="358"/>
        <end position="378"/>
    </location>
</feature>
<evidence type="ECO:0000256" key="10">
    <source>
        <dbReference type="ARBA" id="ARBA00023054"/>
    </source>
</evidence>
<dbReference type="PANTHER" id="PTHR15989:SF5">
    <property type="entry name" value="VEZATIN"/>
    <property type="match status" value="1"/>
</dbReference>
<dbReference type="InterPro" id="IPR026858">
    <property type="entry name" value="Vezatin"/>
</dbReference>
<dbReference type="Pfam" id="PF12632">
    <property type="entry name" value="Vezatin"/>
    <property type="match status" value="1"/>
</dbReference>
<dbReference type="GO" id="GO:0017022">
    <property type="term" value="F:myosin binding"/>
    <property type="evidence" value="ECO:0007669"/>
    <property type="project" value="InterPro"/>
</dbReference>
<evidence type="ECO:0000256" key="6">
    <source>
        <dbReference type="ARBA" id="ARBA00022475"/>
    </source>
</evidence>
<dbReference type="PANTHER" id="PTHR15989">
    <property type="entry name" value="VEZATIN"/>
    <property type="match status" value="1"/>
</dbReference>
<evidence type="ECO:0000256" key="2">
    <source>
        <dbReference type="ARBA" id="ARBA00004536"/>
    </source>
</evidence>
<reference evidence="15" key="1">
    <citation type="submission" date="2023-07" db="EMBL/GenBank/DDBJ databases">
        <title>Chromosome-level genome assembly of Artemia franciscana.</title>
        <authorList>
            <person name="Jo E."/>
        </authorList>
    </citation>
    <scope>NUCLEOTIDE SEQUENCE</scope>
    <source>
        <tissue evidence="15">Whole body</tissue>
    </source>
</reference>
<evidence type="ECO:0000256" key="11">
    <source>
        <dbReference type="ARBA" id="ARBA00023136"/>
    </source>
</evidence>
<organism evidence="15 16">
    <name type="scientific">Artemia franciscana</name>
    <name type="common">Brine shrimp</name>
    <name type="synonym">Artemia sanfranciscana</name>
    <dbReference type="NCBI Taxonomy" id="6661"/>
    <lineage>
        <taxon>Eukaryota</taxon>
        <taxon>Metazoa</taxon>
        <taxon>Ecdysozoa</taxon>
        <taxon>Arthropoda</taxon>
        <taxon>Crustacea</taxon>
        <taxon>Branchiopoda</taxon>
        <taxon>Anostraca</taxon>
        <taxon>Artemiidae</taxon>
        <taxon>Artemia</taxon>
    </lineage>
</organism>
<evidence type="ECO:0000256" key="3">
    <source>
        <dbReference type="ARBA" id="ARBA00004651"/>
    </source>
</evidence>
<name>A0AA88ISF2_ARTSF</name>
<evidence type="ECO:0000313" key="15">
    <source>
        <dbReference type="EMBL" id="KAK2726802.1"/>
    </source>
</evidence>
<dbReference type="GO" id="GO:0005912">
    <property type="term" value="C:adherens junction"/>
    <property type="evidence" value="ECO:0007669"/>
    <property type="project" value="UniProtKB-SubCell"/>
</dbReference>
<keyword evidence="8" id="KW-0965">Cell junction</keyword>
<keyword evidence="10" id="KW-0175">Coiled coil</keyword>
<evidence type="ECO:0000259" key="14">
    <source>
        <dbReference type="Pfam" id="PF12632"/>
    </source>
</evidence>
<evidence type="ECO:0000256" key="8">
    <source>
        <dbReference type="ARBA" id="ARBA00022949"/>
    </source>
</evidence>
<sequence>MTSTNVFHFVLDHTSKLLTDSDCDFIRNYVDIDFATNEGNIHSNYTLTKGTYKNCVFSSKWLLCALCSSTSSFCLIVGQKKLLSLSVLAAGTFLILNEYRRQRKKQMILNDLKELFLLWRSFSEQVRKILQFLKELELVGKGFMFPIASLCSASNAEPGSENPLLCIGLRTNIYSALTQMCQLMEDCLALVRSSLSTVTSDLDSHYLLWRKYADRFPFESAESLTCLKELFNFWCILCSQLCRQILLGVSLPKNDNVVQASLEALVLSCSNVSRSCFTEENEDEVLEAYNMDEGKDDFKNEELFFSREEFKKLAMEHKMQSSLLLTELRNVLKHKAQDWAEREAKALMKRYKKDLNRETQEADIDTDQQKEYLVSPRNKNEEEIPADILYGSLESTYNVESDPGKDKDFPAAQLVDYDSVSRNVFFGVAQEAKSLFASRSFQAEEILGDEASSSDDDRQ</sequence>
<evidence type="ECO:0000256" key="7">
    <source>
        <dbReference type="ARBA" id="ARBA00022692"/>
    </source>
</evidence>
<keyword evidence="7" id="KW-0812">Transmembrane</keyword>
<keyword evidence="12" id="KW-0539">Nucleus</keyword>
<evidence type="ECO:0000313" key="16">
    <source>
        <dbReference type="Proteomes" id="UP001187531"/>
    </source>
</evidence>
<evidence type="ECO:0000256" key="5">
    <source>
        <dbReference type="ARBA" id="ARBA00018125"/>
    </source>
</evidence>
<dbReference type="EMBL" id="JAVRJZ010000001">
    <property type="protein sequence ID" value="KAK2726802.1"/>
    <property type="molecule type" value="Genomic_DNA"/>
</dbReference>
<gene>
    <name evidence="15" type="ORF">QYM36_007598</name>
</gene>
<evidence type="ECO:0000256" key="13">
    <source>
        <dbReference type="SAM" id="MobiDB-lite"/>
    </source>
</evidence>
<evidence type="ECO:0000256" key="1">
    <source>
        <dbReference type="ARBA" id="ARBA00004123"/>
    </source>
</evidence>
<accession>A0AA88ISF2</accession>
<dbReference type="InterPro" id="IPR026859">
    <property type="entry name" value="Myosin-bd"/>
</dbReference>
<dbReference type="GO" id="GO:0005886">
    <property type="term" value="C:plasma membrane"/>
    <property type="evidence" value="ECO:0007669"/>
    <property type="project" value="UniProtKB-SubCell"/>
</dbReference>
<evidence type="ECO:0000256" key="12">
    <source>
        <dbReference type="ARBA" id="ARBA00023242"/>
    </source>
</evidence>
<keyword evidence="6" id="KW-1003">Cell membrane</keyword>
<keyword evidence="16" id="KW-1185">Reference proteome</keyword>
<evidence type="ECO:0000256" key="9">
    <source>
        <dbReference type="ARBA" id="ARBA00022989"/>
    </source>
</evidence>
<dbReference type="AlphaFoldDB" id="A0AA88ISF2"/>
<comment type="subcellular location">
    <subcellularLocation>
        <location evidence="2">Cell junction</location>
        <location evidence="2">Adherens junction</location>
    </subcellularLocation>
    <subcellularLocation>
        <location evidence="3">Cell membrane</location>
        <topology evidence="3">Multi-pass membrane protein</topology>
    </subcellularLocation>
    <subcellularLocation>
        <location evidence="1">Nucleus</location>
    </subcellularLocation>
</comment>
<comment type="similarity">
    <text evidence="4">Belongs to the vezatin family.</text>
</comment>
<proteinExistence type="inferred from homology"/>
<dbReference type="Proteomes" id="UP001187531">
    <property type="component" value="Unassembled WGS sequence"/>
</dbReference>
<feature type="domain" description="Myosin-binding" evidence="14">
    <location>
        <begin position="80"/>
        <end position="182"/>
    </location>
</feature>
<evidence type="ECO:0000256" key="4">
    <source>
        <dbReference type="ARBA" id="ARBA00007245"/>
    </source>
</evidence>
<keyword evidence="9" id="KW-1133">Transmembrane helix</keyword>
<keyword evidence="11" id="KW-0472">Membrane</keyword>
<comment type="caution">
    <text evidence="15">The sequence shown here is derived from an EMBL/GenBank/DDBJ whole genome shotgun (WGS) entry which is preliminary data.</text>
</comment>
<dbReference type="GO" id="GO:0005634">
    <property type="term" value="C:nucleus"/>
    <property type="evidence" value="ECO:0007669"/>
    <property type="project" value="UniProtKB-SubCell"/>
</dbReference>
<protein>
    <recommendedName>
        <fullName evidence="5">Vezatin</fullName>
    </recommendedName>
</protein>
<dbReference type="GO" id="GO:0098609">
    <property type="term" value="P:cell-cell adhesion"/>
    <property type="evidence" value="ECO:0007669"/>
    <property type="project" value="InterPro"/>
</dbReference>